<accession>A0A8B8MJZ0</accession>
<dbReference type="AlphaFoldDB" id="A0A8B8MJZ0"/>
<dbReference type="RefSeq" id="XP_027368223.1">
    <property type="nucleotide sequence ID" value="XM_027512422.1"/>
</dbReference>
<reference evidence="2" key="2">
    <citation type="submission" date="2025-08" db="UniProtKB">
        <authorList>
            <consortium name="RefSeq"/>
        </authorList>
    </citation>
    <scope>IDENTIFICATION</scope>
    <source>
        <tissue evidence="2">Young leaves</tissue>
    </source>
</reference>
<name>A0A8B8MJZ0_ABRPR</name>
<reference evidence="1" key="1">
    <citation type="journal article" date="2019" name="Toxins">
        <title>Detection of Abrin-Like and Prepropulchellin-Like Toxin Genes and Transcripts Using Whole Genome Sequencing and Full-Length Transcript Sequencing of Abrus precatorius.</title>
        <authorList>
            <person name="Hovde B.T."/>
            <person name="Daligault H.E."/>
            <person name="Hanschen E.R."/>
            <person name="Kunde Y.A."/>
            <person name="Johnson M.B."/>
            <person name="Starkenburg S.R."/>
            <person name="Johnson S.L."/>
        </authorList>
    </citation>
    <scope>NUCLEOTIDE SEQUENCE [LARGE SCALE GENOMIC DNA]</scope>
</reference>
<dbReference type="GeneID" id="113874199"/>
<organism evidence="1 2">
    <name type="scientific">Abrus precatorius</name>
    <name type="common">Indian licorice</name>
    <name type="synonym">Glycine abrus</name>
    <dbReference type="NCBI Taxonomy" id="3816"/>
    <lineage>
        <taxon>Eukaryota</taxon>
        <taxon>Viridiplantae</taxon>
        <taxon>Streptophyta</taxon>
        <taxon>Embryophyta</taxon>
        <taxon>Tracheophyta</taxon>
        <taxon>Spermatophyta</taxon>
        <taxon>Magnoliopsida</taxon>
        <taxon>eudicotyledons</taxon>
        <taxon>Gunneridae</taxon>
        <taxon>Pentapetalae</taxon>
        <taxon>rosids</taxon>
        <taxon>fabids</taxon>
        <taxon>Fabales</taxon>
        <taxon>Fabaceae</taxon>
        <taxon>Papilionoideae</taxon>
        <taxon>50 kb inversion clade</taxon>
        <taxon>NPAAA clade</taxon>
        <taxon>indigoferoid/millettioid clade</taxon>
        <taxon>Abreae</taxon>
        <taxon>Abrus</taxon>
    </lineage>
</organism>
<dbReference type="Proteomes" id="UP000694853">
    <property type="component" value="Unplaced"/>
</dbReference>
<evidence type="ECO:0000313" key="2">
    <source>
        <dbReference type="RefSeq" id="XP_027368223.1"/>
    </source>
</evidence>
<keyword evidence="1" id="KW-1185">Reference proteome</keyword>
<dbReference type="OrthoDB" id="1741700at2759"/>
<dbReference type="KEGG" id="aprc:113874199"/>
<sequence>MPLAIGDEIQGFLGTDQAASEKRLIQVNEHDEMRLNAYENARIYKERTKTYHDKNIVHRSFEPSQLVLLFNSKLRLFPGKLKSRWSGPFMVKEVSLFGSIEVQEPELGRTFKVNGQRLKLYLGGGVDRQRSCISLSSPP</sequence>
<evidence type="ECO:0000313" key="1">
    <source>
        <dbReference type="Proteomes" id="UP000694853"/>
    </source>
</evidence>
<protein>
    <submittedName>
        <fullName evidence="2">Uncharacterized protein LOC113874199</fullName>
    </submittedName>
</protein>
<proteinExistence type="predicted"/>
<gene>
    <name evidence="2" type="primary">LOC113874199</name>
</gene>